<dbReference type="AlphaFoldDB" id="A0A5J6WFP5"/>
<name>A0A5J6WFP5_MORMI</name>
<protein>
    <recommendedName>
        <fullName evidence="3">PIN-like domain-containing protein</fullName>
    </recommendedName>
</protein>
<reference evidence="1 2" key="1">
    <citation type="submission" date="2019-09" db="EMBL/GenBank/DDBJ databases">
        <title>Hybrid Assembly of the complete Genome of the Deep-Sea Bacterium Moritella marina from long Nanopore and Illumina reads.</title>
        <authorList>
            <person name="Magin S."/>
            <person name="Georgoulis A."/>
            <person name="Papadimitriou K."/>
            <person name="Iliakis G."/>
            <person name="Vorgias C.E."/>
        </authorList>
    </citation>
    <scope>NUCLEOTIDE SEQUENCE [LARGE SCALE GENOMIC DNA]</scope>
    <source>
        <strain evidence="1 2">MP-1</strain>
        <plasmid evidence="1 2">unnamed1</plasmid>
    </source>
</reference>
<dbReference type="RefSeq" id="WP_019442229.1">
    <property type="nucleotide sequence ID" value="NZ_ALOE01000027.1"/>
</dbReference>
<gene>
    <name evidence="1" type="ORF">FR932_00135</name>
</gene>
<keyword evidence="2" id="KW-1185">Reference proteome</keyword>
<dbReference type="OrthoDB" id="6199377at2"/>
<dbReference type="KEGG" id="mmaa:FR932_00135"/>
<accession>A0A5J6WFP5</accession>
<dbReference type="Proteomes" id="UP000327424">
    <property type="component" value="Plasmid unnamed1"/>
</dbReference>
<sequence length="190" mass="21568">MDIIFVDAENIGLKELEKLETSIIDKVFVFSKSNCIKLVCEKKLYLFLSDYPCGSNQADFYIIAYLSRVLSSLNHTELTSINFKLITNDESLISAFGFQCSQLGGISKIIKTNEKIKTDVNTVVQLTPVLAPKSVEEKIIFHLKSPETLNPEFRKKLGISQQDFSRATGELIRQNKIKRSKGSKKKWVTR</sequence>
<dbReference type="EMBL" id="CP044398">
    <property type="protein sequence ID" value="QFI36334.1"/>
    <property type="molecule type" value="Genomic_DNA"/>
</dbReference>
<evidence type="ECO:0000313" key="2">
    <source>
        <dbReference type="Proteomes" id="UP000327424"/>
    </source>
</evidence>
<proteinExistence type="predicted"/>
<organism evidence="1 2">
    <name type="scientific">Moritella marina ATCC 15381</name>
    <dbReference type="NCBI Taxonomy" id="1202962"/>
    <lineage>
        <taxon>Bacteria</taxon>
        <taxon>Pseudomonadati</taxon>
        <taxon>Pseudomonadota</taxon>
        <taxon>Gammaproteobacteria</taxon>
        <taxon>Alteromonadales</taxon>
        <taxon>Moritellaceae</taxon>
        <taxon>Moritella</taxon>
    </lineage>
</organism>
<evidence type="ECO:0000313" key="1">
    <source>
        <dbReference type="EMBL" id="QFI36334.1"/>
    </source>
</evidence>
<keyword evidence="1" id="KW-0614">Plasmid</keyword>
<geneLocation type="plasmid" evidence="1 2">
    <name>unnamed1</name>
</geneLocation>
<evidence type="ECO:0008006" key="3">
    <source>
        <dbReference type="Google" id="ProtNLM"/>
    </source>
</evidence>